<dbReference type="AlphaFoldDB" id="A0AAW0UMU5"/>
<feature type="region of interest" description="Disordered" evidence="1">
    <location>
        <begin position="135"/>
        <end position="163"/>
    </location>
</feature>
<feature type="compositionally biased region" description="Polar residues" evidence="1">
    <location>
        <begin position="65"/>
        <end position="76"/>
    </location>
</feature>
<organism evidence="3 4">
    <name type="scientific">Scylla paramamosain</name>
    <name type="common">Mud crab</name>
    <dbReference type="NCBI Taxonomy" id="85552"/>
    <lineage>
        <taxon>Eukaryota</taxon>
        <taxon>Metazoa</taxon>
        <taxon>Ecdysozoa</taxon>
        <taxon>Arthropoda</taxon>
        <taxon>Crustacea</taxon>
        <taxon>Multicrustacea</taxon>
        <taxon>Malacostraca</taxon>
        <taxon>Eumalacostraca</taxon>
        <taxon>Eucarida</taxon>
        <taxon>Decapoda</taxon>
        <taxon>Pleocyemata</taxon>
        <taxon>Brachyura</taxon>
        <taxon>Eubrachyura</taxon>
        <taxon>Portunoidea</taxon>
        <taxon>Portunidae</taxon>
        <taxon>Portuninae</taxon>
        <taxon>Scylla</taxon>
    </lineage>
</organism>
<name>A0AAW0UMU5_SCYPA</name>
<keyword evidence="4" id="KW-1185">Reference proteome</keyword>
<dbReference type="EMBL" id="JARAKH010000009">
    <property type="protein sequence ID" value="KAK8401162.1"/>
    <property type="molecule type" value="Genomic_DNA"/>
</dbReference>
<feature type="compositionally biased region" description="Polar residues" evidence="1">
    <location>
        <begin position="135"/>
        <end position="159"/>
    </location>
</feature>
<proteinExistence type="predicted"/>
<sequence length="588" mass="65783">MKNWGIVSWCAWCLGLSMRGHTHPHPLASTHTNLQIHRSVLSTRCQDSDDETEKEEEEEVEKKSYVQSRQCGSATSLHLPDIPSTVAVQVQPSAVQIHRPDLQDASHDAQDPVESSLHPLNPSEMRLLSVRLSTHNNSSASTLTESPKKLNVSSPQHSPTGAIMEPVTVEGDRRGQLKFLTPEEAARPPRQTPHVPAVPGLVEYTSRTRKRWTWSGASYLRSLWGLEEPVNYAGQYTLQGSSKPVKLRSPNTLKAISSYHGHADTRDIPVWYSFGKLELAVRYCHISKMLDVKMMKVTHLPPGRECINLDFQVRVTPGKKAKWMKMTTSEINHMEDNHIASCSLKINKMLEKSLVISGYMPGVHSHAYLALGHGIIPNLGVQQLIDEWQTFTLQLRQGIQIQDHLGTALVALSCCERVHGHFTFIVDLLQLRNMKVLCLGSKAVTSFKTRVSVWVRAIVMTEGCKAKEKELHSTPLERPKDQDKHGWEAAFKSNCSTTFSIPKEKITSSCVILEVHGRARQTVTFNESLLGKVILGPEELFGGEDNGQPVLGVESVSVPGDPLDARLTHWGLTIRRMAKVEMWHRLQI</sequence>
<evidence type="ECO:0000256" key="1">
    <source>
        <dbReference type="SAM" id="MobiDB-lite"/>
    </source>
</evidence>
<comment type="caution">
    <text evidence="3">The sequence shown here is derived from an EMBL/GenBank/DDBJ whole genome shotgun (WGS) entry which is preliminary data.</text>
</comment>
<dbReference type="Proteomes" id="UP001487740">
    <property type="component" value="Unassembled WGS sequence"/>
</dbReference>
<evidence type="ECO:0000256" key="2">
    <source>
        <dbReference type="SAM" id="SignalP"/>
    </source>
</evidence>
<reference evidence="3 4" key="1">
    <citation type="submission" date="2023-03" db="EMBL/GenBank/DDBJ databases">
        <title>High-quality genome of Scylla paramamosain provides insights in environmental adaptation.</title>
        <authorList>
            <person name="Zhang L."/>
        </authorList>
    </citation>
    <scope>NUCLEOTIDE SEQUENCE [LARGE SCALE GENOMIC DNA]</scope>
    <source>
        <strain evidence="3">LZ_2023a</strain>
        <tissue evidence="3">Muscle</tissue>
    </source>
</reference>
<feature type="chain" id="PRO_5044717148" evidence="2">
    <location>
        <begin position="23"/>
        <end position="588"/>
    </location>
</feature>
<dbReference type="EMBL" id="JARAKH010000009">
    <property type="protein sequence ID" value="KAK8401161.1"/>
    <property type="molecule type" value="Genomic_DNA"/>
</dbReference>
<keyword evidence="2" id="KW-0732">Signal</keyword>
<evidence type="ECO:0000313" key="3">
    <source>
        <dbReference type="EMBL" id="KAK8401161.1"/>
    </source>
</evidence>
<accession>A0AAW0UMU5</accession>
<protein>
    <submittedName>
        <fullName evidence="3">Uncharacterized protein</fullName>
    </submittedName>
</protein>
<evidence type="ECO:0000313" key="4">
    <source>
        <dbReference type="Proteomes" id="UP001487740"/>
    </source>
</evidence>
<feature type="compositionally biased region" description="Acidic residues" evidence="1">
    <location>
        <begin position="48"/>
        <end position="59"/>
    </location>
</feature>
<feature type="signal peptide" evidence="2">
    <location>
        <begin position="1"/>
        <end position="22"/>
    </location>
</feature>
<gene>
    <name evidence="3" type="ORF">O3P69_002728</name>
</gene>
<feature type="region of interest" description="Disordered" evidence="1">
    <location>
        <begin position="43"/>
        <end position="78"/>
    </location>
</feature>